<dbReference type="PANTHER" id="PTHR31072:SF240">
    <property type="entry name" value="TRANSCRIPTION FACTOR TCP10"/>
    <property type="match status" value="1"/>
</dbReference>
<dbReference type="GO" id="GO:2000032">
    <property type="term" value="P:regulation of secondary shoot formation"/>
    <property type="evidence" value="ECO:0007669"/>
    <property type="project" value="TreeGrafter"/>
</dbReference>
<gene>
    <name evidence="9" type="primary">LOC111446627</name>
</gene>
<sequence>MGEFGHQQPTKSSRLGMRSTGGGSGGGGEILEVQGGHIVRSIGRKDRHSKVCTARGPRDRRVRLSAHTAIEFYDVQDRLGYDRPSKAVDWLIKKAKPAIDKLRELPGWNPNGLNTSSEKSATQKDEKNSENKIPVAVHPPEGSTTRNFVAGNGGVSECTMKNLQNASTEDNPNSDNSSFLPPSFDSDSIVNTVKSFLPTTTTAAAETPSSIFEFDAFPPDLLSRTSSRAQDLRLSLQSFEGSISKLESERTQHSITQNHQNDHPFFSGSTPLAGFDGWSEQHPQSAMEIGRLQRILHWNTVNADLSGVDGGVNGEFLYNSQPTTSSFQPPPPSPILQPLFGENQLVSQRGPLQSSYTPSIRAWIDPSITFFDNQQHPTPPSIYQSTFPGLGFASGGFPRFLIPARIPGEEEHDGISEKPSSASSNSRH</sequence>
<dbReference type="InterPro" id="IPR017887">
    <property type="entry name" value="TF_TCP_subgr"/>
</dbReference>
<keyword evidence="4" id="KW-0804">Transcription</keyword>
<feature type="region of interest" description="Disordered" evidence="6">
    <location>
        <begin position="407"/>
        <end position="428"/>
    </location>
</feature>
<dbReference type="PANTHER" id="PTHR31072">
    <property type="entry name" value="TRANSCRIPTION FACTOR TCP4-RELATED"/>
    <property type="match status" value="1"/>
</dbReference>
<feature type="region of interest" description="Disordered" evidence="6">
    <location>
        <begin position="1"/>
        <end position="59"/>
    </location>
</feature>
<feature type="compositionally biased region" description="Basic and acidic residues" evidence="6">
    <location>
        <begin position="407"/>
        <end position="416"/>
    </location>
</feature>
<keyword evidence="2" id="KW-0805">Transcription regulation</keyword>
<dbReference type="GeneID" id="111446627"/>
<dbReference type="GO" id="GO:0043565">
    <property type="term" value="F:sequence-specific DNA binding"/>
    <property type="evidence" value="ECO:0007669"/>
    <property type="project" value="TreeGrafter"/>
</dbReference>
<dbReference type="RefSeq" id="XP_022941281.1">
    <property type="nucleotide sequence ID" value="XM_023085513.1"/>
</dbReference>
<feature type="compositionally biased region" description="Polar residues" evidence="6">
    <location>
        <begin position="418"/>
        <end position="428"/>
    </location>
</feature>
<feature type="compositionally biased region" description="Basic and acidic residues" evidence="6">
    <location>
        <begin position="121"/>
        <end position="130"/>
    </location>
</feature>
<name>A0A6J1FKP4_CUCMO</name>
<feature type="domain" description="TCP" evidence="7">
    <location>
        <begin position="44"/>
        <end position="102"/>
    </location>
</feature>
<dbReference type="AlphaFoldDB" id="A0A6J1FKP4"/>
<evidence type="ECO:0000256" key="6">
    <source>
        <dbReference type="SAM" id="MobiDB-lite"/>
    </source>
</evidence>
<evidence type="ECO:0000259" key="7">
    <source>
        <dbReference type="PROSITE" id="PS51369"/>
    </source>
</evidence>
<dbReference type="GO" id="GO:0003700">
    <property type="term" value="F:DNA-binding transcription factor activity"/>
    <property type="evidence" value="ECO:0007669"/>
    <property type="project" value="InterPro"/>
</dbReference>
<evidence type="ECO:0000256" key="3">
    <source>
        <dbReference type="ARBA" id="ARBA00023125"/>
    </source>
</evidence>
<dbReference type="PROSITE" id="PS51369">
    <property type="entry name" value="TCP"/>
    <property type="match status" value="1"/>
</dbReference>
<feature type="compositionally biased region" description="Gly residues" evidence="6">
    <location>
        <begin position="19"/>
        <end position="29"/>
    </location>
</feature>
<feature type="region of interest" description="Disordered" evidence="6">
    <location>
        <begin position="103"/>
        <end position="156"/>
    </location>
</feature>
<feature type="compositionally biased region" description="Polar residues" evidence="6">
    <location>
        <begin position="111"/>
        <end position="120"/>
    </location>
</feature>
<comment type="subcellular location">
    <subcellularLocation>
        <location evidence="1">Nucleus</location>
    </subcellularLocation>
</comment>
<protein>
    <submittedName>
        <fullName evidence="9">Transcription factor TCP4-like</fullName>
    </submittedName>
</protein>
<dbReference type="Proteomes" id="UP000504609">
    <property type="component" value="Unplaced"/>
</dbReference>
<organism evidence="8 9">
    <name type="scientific">Cucurbita moschata</name>
    <name type="common">Winter crookneck squash</name>
    <name type="synonym">Cucurbita pepo var. moschata</name>
    <dbReference type="NCBI Taxonomy" id="3662"/>
    <lineage>
        <taxon>Eukaryota</taxon>
        <taxon>Viridiplantae</taxon>
        <taxon>Streptophyta</taxon>
        <taxon>Embryophyta</taxon>
        <taxon>Tracheophyta</taxon>
        <taxon>Spermatophyta</taxon>
        <taxon>Magnoliopsida</taxon>
        <taxon>eudicotyledons</taxon>
        <taxon>Gunneridae</taxon>
        <taxon>Pentapetalae</taxon>
        <taxon>rosids</taxon>
        <taxon>fabids</taxon>
        <taxon>Cucurbitales</taxon>
        <taxon>Cucurbitaceae</taxon>
        <taxon>Cucurbiteae</taxon>
        <taxon>Cucurbita</taxon>
    </lineage>
</organism>
<evidence type="ECO:0000256" key="4">
    <source>
        <dbReference type="ARBA" id="ARBA00023163"/>
    </source>
</evidence>
<proteinExistence type="predicted"/>
<dbReference type="InterPro" id="IPR005333">
    <property type="entry name" value="Transcription_factor_TCP"/>
</dbReference>
<dbReference type="KEGG" id="cmos:111446627"/>
<accession>A0A6J1FKP4</accession>
<evidence type="ECO:0000256" key="1">
    <source>
        <dbReference type="ARBA" id="ARBA00004123"/>
    </source>
</evidence>
<dbReference type="Pfam" id="PF03634">
    <property type="entry name" value="TCP"/>
    <property type="match status" value="1"/>
</dbReference>
<keyword evidence="3" id="KW-0238">DNA-binding</keyword>
<dbReference type="GO" id="GO:0005634">
    <property type="term" value="C:nucleus"/>
    <property type="evidence" value="ECO:0007669"/>
    <property type="project" value="UniProtKB-SubCell"/>
</dbReference>
<evidence type="ECO:0000256" key="2">
    <source>
        <dbReference type="ARBA" id="ARBA00023015"/>
    </source>
</evidence>
<keyword evidence="8" id="KW-1185">Reference proteome</keyword>
<evidence type="ECO:0000313" key="9">
    <source>
        <dbReference type="RefSeq" id="XP_022941281.1"/>
    </source>
</evidence>
<evidence type="ECO:0000313" key="8">
    <source>
        <dbReference type="Proteomes" id="UP000504609"/>
    </source>
</evidence>
<reference evidence="9" key="1">
    <citation type="submission" date="2025-08" db="UniProtKB">
        <authorList>
            <consortium name="RefSeq"/>
        </authorList>
    </citation>
    <scope>IDENTIFICATION</scope>
    <source>
        <tissue evidence="9">Young leaves</tissue>
    </source>
</reference>
<keyword evidence="5" id="KW-0539">Nucleus</keyword>
<evidence type="ECO:0000256" key="5">
    <source>
        <dbReference type="ARBA" id="ARBA00023242"/>
    </source>
</evidence>